<dbReference type="Pfam" id="PF03693">
    <property type="entry name" value="ParD_antitoxin"/>
    <property type="match status" value="1"/>
</dbReference>
<keyword evidence="2" id="KW-1277">Toxin-antitoxin system</keyword>
<protein>
    <submittedName>
        <fullName evidence="3">Antitoxin ParD1/3/4</fullName>
    </submittedName>
    <submittedName>
        <fullName evidence="4">Type II toxin-antitoxin system ParD family antitoxin</fullName>
    </submittedName>
</protein>
<keyword evidence="6" id="KW-1185">Reference proteome</keyword>
<dbReference type="Gene3D" id="6.10.10.120">
    <property type="entry name" value="Antitoxin ParD1-like"/>
    <property type="match status" value="1"/>
</dbReference>
<reference evidence="4" key="2">
    <citation type="submission" date="2019-06" db="EMBL/GenBank/DDBJ databases">
        <authorList>
            <person name="Hu M."/>
        </authorList>
    </citation>
    <scope>NUCLEOTIDE SEQUENCE</scope>
    <source>
        <strain evidence="4">08RB2639</strain>
    </source>
</reference>
<evidence type="ECO:0000313" key="4">
    <source>
        <dbReference type="EMBL" id="TNV09074.1"/>
    </source>
</evidence>
<comment type="caution">
    <text evidence="4">The sequence shown here is derived from an EMBL/GenBank/DDBJ whole genome shotgun (WGS) entry which is preliminary data.</text>
</comment>
<reference evidence="3 6" key="3">
    <citation type="submission" date="2020-08" db="EMBL/GenBank/DDBJ databases">
        <title>Genomic Encyclopedia of Type Strains, Phase IV (KMG-IV): sequencing the most valuable type-strain genomes for metagenomic binning, comparative biology and taxonomic classification.</title>
        <authorList>
            <person name="Goeker M."/>
        </authorList>
    </citation>
    <scope>NUCLEOTIDE SEQUENCE [LARGE SCALE GENOMIC DNA]</scope>
    <source>
        <strain evidence="3 6">DSM 23868</strain>
    </source>
</reference>
<dbReference type="AlphaFoldDB" id="A0A5C5CDF2"/>
<evidence type="ECO:0000313" key="6">
    <source>
        <dbReference type="Proteomes" id="UP000553980"/>
    </source>
</evidence>
<sequence length="84" mass="9502">MVTMNVSLPHPMKEWVEAQAKTGRYSNASDYVRDLIRKDQMRSDKIAAMQRFVDEGLQSGPGSRSQDELFAVALANTEKSLKRN</sequence>
<dbReference type="Proteomes" id="UP000553980">
    <property type="component" value="Unassembled WGS sequence"/>
</dbReference>
<dbReference type="EMBL" id="VEWK01000016">
    <property type="protein sequence ID" value="TNV09074.1"/>
    <property type="molecule type" value="Genomic_DNA"/>
</dbReference>
<dbReference type="PANTHER" id="PTHR36582:SF2">
    <property type="entry name" value="ANTITOXIN PARD"/>
    <property type="match status" value="1"/>
</dbReference>
<proteinExistence type="inferred from homology"/>
<evidence type="ECO:0000256" key="1">
    <source>
        <dbReference type="ARBA" id="ARBA00008580"/>
    </source>
</evidence>
<name>A0A5C5CDF2_9HYPH</name>
<organism evidence="4 5">
    <name type="scientific">Brucella pecoris</name>
    <dbReference type="NCBI Taxonomy" id="867683"/>
    <lineage>
        <taxon>Bacteria</taxon>
        <taxon>Pseudomonadati</taxon>
        <taxon>Pseudomonadota</taxon>
        <taxon>Alphaproteobacteria</taxon>
        <taxon>Hyphomicrobiales</taxon>
        <taxon>Brucellaceae</taxon>
        <taxon>Brucella/Ochrobactrum group</taxon>
        <taxon>Brucella</taxon>
    </lineage>
</organism>
<dbReference type="RefSeq" id="WP_021586553.1">
    <property type="nucleotide sequence ID" value="NZ_JACIEX010000015.1"/>
</dbReference>
<dbReference type="SUPFAM" id="SSF47598">
    <property type="entry name" value="Ribbon-helix-helix"/>
    <property type="match status" value="1"/>
</dbReference>
<evidence type="ECO:0000313" key="5">
    <source>
        <dbReference type="Proteomes" id="UP000313390"/>
    </source>
</evidence>
<accession>A0A5C5CDF2</accession>
<dbReference type="NCBIfam" id="TIGR02606">
    <property type="entry name" value="antidote_CC2985"/>
    <property type="match status" value="1"/>
</dbReference>
<dbReference type="InterPro" id="IPR022789">
    <property type="entry name" value="ParD"/>
</dbReference>
<evidence type="ECO:0000256" key="2">
    <source>
        <dbReference type="ARBA" id="ARBA00022649"/>
    </source>
</evidence>
<dbReference type="CDD" id="cd22231">
    <property type="entry name" value="RHH_NikR_HicB-like"/>
    <property type="match status" value="1"/>
</dbReference>
<comment type="similarity">
    <text evidence="1">Belongs to the ParD antitoxin family.</text>
</comment>
<dbReference type="InterPro" id="IPR038296">
    <property type="entry name" value="ParD_sf"/>
</dbReference>
<reference evidence="4 5" key="1">
    <citation type="journal article" date="2011" name="Int. J. Syst. Evol. Microbiol.">
        <title>Ochrobactrum pecoris sp. nov., isolated from farm animals.</title>
        <authorList>
            <person name="Kampfer P."/>
            <person name="Huber B."/>
            <person name="Busse H.J."/>
            <person name="Scholz H.C."/>
            <person name="Tomaso H."/>
            <person name="Hotzel H."/>
            <person name="Melzer F."/>
        </authorList>
    </citation>
    <scope>NUCLEOTIDE SEQUENCE [LARGE SCALE GENOMIC DNA]</scope>
    <source>
        <strain evidence="4 5">08RB2639</strain>
    </source>
</reference>
<dbReference type="OrthoDB" id="9811310at2"/>
<dbReference type="PANTHER" id="PTHR36582">
    <property type="entry name" value="ANTITOXIN PARD"/>
    <property type="match status" value="1"/>
</dbReference>
<dbReference type="Proteomes" id="UP000313390">
    <property type="component" value="Unassembled WGS sequence"/>
</dbReference>
<evidence type="ECO:0000313" key="3">
    <source>
        <dbReference type="EMBL" id="MBB4095904.1"/>
    </source>
</evidence>
<dbReference type="EMBL" id="JACIEX010000015">
    <property type="protein sequence ID" value="MBB4095904.1"/>
    <property type="molecule type" value="Genomic_DNA"/>
</dbReference>
<dbReference type="InterPro" id="IPR010985">
    <property type="entry name" value="Ribbon_hlx_hlx"/>
</dbReference>
<gene>
    <name evidence="4" type="ORF">FIB18_21910</name>
    <name evidence="3" type="ORF">GGQ79_004457</name>
</gene>
<dbReference type="GO" id="GO:0006355">
    <property type="term" value="P:regulation of DNA-templated transcription"/>
    <property type="evidence" value="ECO:0007669"/>
    <property type="project" value="InterPro"/>
</dbReference>